<dbReference type="EMBL" id="BLXT01006948">
    <property type="protein sequence ID" value="GFO34915.1"/>
    <property type="molecule type" value="Genomic_DNA"/>
</dbReference>
<evidence type="ECO:0000313" key="1">
    <source>
        <dbReference type="EMBL" id="GFO34915.1"/>
    </source>
</evidence>
<sequence>MSYLYGEVKAMCIPDTTCDAIVGKVEVARDPEDPDMSLVVVATMTRAQALRETVTRPLRASTAQRHSGVDRDQLISLQQGTLAIQ</sequence>
<keyword evidence="2" id="KW-1185">Reference proteome</keyword>
<accession>A0AAV4CSU2</accession>
<organism evidence="1 2">
    <name type="scientific">Plakobranchus ocellatus</name>
    <dbReference type="NCBI Taxonomy" id="259542"/>
    <lineage>
        <taxon>Eukaryota</taxon>
        <taxon>Metazoa</taxon>
        <taxon>Spiralia</taxon>
        <taxon>Lophotrochozoa</taxon>
        <taxon>Mollusca</taxon>
        <taxon>Gastropoda</taxon>
        <taxon>Heterobranchia</taxon>
        <taxon>Euthyneura</taxon>
        <taxon>Panpulmonata</taxon>
        <taxon>Sacoglossa</taxon>
        <taxon>Placobranchoidea</taxon>
        <taxon>Plakobranchidae</taxon>
        <taxon>Plakobranchus</taxon>
    </lineage>
</organism>
<evidence type="ECO:0000313" key="2">
    <source>
        <dbReference type="Proteomes" id="UP000735302"/>
    </source>
</evidence>
<protein>
    <submittedName>
        <fullName evidence="1">Uncharacterized protein</fullName>
    </submittedName>
</protein>
<dbReference type="Proteomes" id="UP000735302">
    <property type="component" value="Unassembled WGS sequence"/>
</dbReference>
<name>A0AAV4CSU2_9GAST</name>
<dbReference type="AlphaFoldDB" id="A0AAV4CSU2"/>
<gene>
    <name evidence="1" type="ORF">PoB_006142000</name>
</gene>
<comment type="caution">
    <text evidence="1">The sequence shown here is derived from an EMBL/GenBank/DDBJ whole genome shotgun (WGS) entry which is preliminary data.</text>
</comment>
<reference evidence="1 2" key="1">
    <citation type="journal article" date="2021" name="Elife">
        <title>Chloroplast acquisition without the gene transfer in kleptoplastic sea slugs, Plakobranchus ocellatus.</title>
        <authorList>
            <person name="Maeda T."/>
            <person name="Takahashi S."/>
            <person name="Yoshida T."/>
            <person name="Shimamura S."/>
            <person name="Takaki Y."/>
            <person name="Nagai Y."/>
            <person name="Toyoda A."/>
            <person name="Suzuki Y."/>
            <person name="Arimoto A."/>
            <person name="Ishii H."/>
            <person name="Satoh N."/>
            <person name="Nishiyama T."/>
            <person name="Hasebe M."/>
            <person name="Maruyama T."/>
            <person name="Minagawa J."/>
            <person name="Obokata J."/>
            <person name="Shigenobu S."/>
        </authorList>
    </citation>
    <scope>NUCLEOTIDE SEQUENCE [LARGE SCALE GENOMIC DNA]</scope>
</reference>
<proteinExistence type="predicted"/>